<dbReference type="EMBL" id="JADWOX010000032">
    <property type="protein sequence ID" value="MBI1686970.1"/>
    <property type="molecule type" value="Genomic_DNA"/>
</dbReference>
<dbReference type="Gene3D" id="3.30.70.1060">
    <property type="entry name" value="Dimeric alpha+beta barrel"/>
    <property type="match status" value="1"/>
</dbReference>
<evidence type="ECO:0000313" key="3">
    <source>
        <dbReference type="EMBL" id="MBI1686970.1"/>
    </source>
</evidence>
<dbReference type="PANTHER" id="PTHR33606">
    <property type="entry name" value="PROTEIN YCII"/>
    <property type="match status" value="1"/>
</dbReference>
<proteinExistence type="inferred from homology"/>
<reference evidence="3 4" key="1">
    <citation type="submission" date="2020-11" db="EMBL/GenBank/DDBJ databases">
        <title>genome sequence of strain KACC 18849.</title>
        <authorList>
            <person name="Gao J."/>
            <person name="Zhang X."/>
        </authorList>
    </citation>
    <scope>NUCLEOTIDE SEQUENCE [LARGE SCALE GENOMIC DNA]</scope>
    <source>
        <strain evidence="3 4">KACC 18849</strain>
    </source>
</reference>
<dbReference type="Proteomes" id="UP000639859">
    <property type="component" value="Unassembled WGS sequence"/>
</dbReference>
<comment type="caution">
    <text evidence="3">The sequence shown here is derived from an EMBL/GenBank/DDBJ whole genome shotgun (WGS) entry which is preliminary data.</text>
</comment>
<sequence length="93" mass="9897">MPLYAIICKDKPGALETRLATRPTHLDYLNNSPNLKLAGALLDDDGNPIGSIIVVEAQDKAAAQAQADNDPFTGAGVFESVEVHQWRLAIGAL</sequence>
<feature type="domain" description="YCII-related" evidence="2">
    <location>
        <begin position="3"/>
        <end position="87"/>
    </location>
</feature>
<accession>A0ABS0T7D1</accession>
<dbReference type="RefSeq" id="WP_198578852.1">
    <property type="nucleotide sequence ID" value="NZ_JADWOX010000032.1"/>
</dbReference>
<gene>
    <name evidence="3" type="ORF">I4Q42_25145</name>
</gene>
<dbReference type="InterPro" id="IPR011008">
    <property type="entry name" value="Dimeric_a/b-barrel"/>
</dbReference>
<evidence type="ECO:0000313" key="4">
    <source>
        <dbReference type="Proteomes" id="UP000639859"/>
    </source>
</evidence>
<comment type="similarity">
    <text evidence="1">Belongs to the YciI family.</text>
</comment>
<dbReference type="InterPro" id="IPR051807">
    <property type="entry name" value="Sec-metab_biosynth-assoc"/>
</dbReference>
<keyword evidence="4" id="KW-1185">Reference proteome</keyword>
<protein>
    <submittedName>
        <fullName evidence="3">YciI family protein</fullName>
    </submittedName>
</protein>
<dbReference type="PANTHER" id="PTHR33606:SF3">
    <property type="entry name" value="PROTEIN YCII"/>
    <property type="match status" value="1"/>
</dbReference>
<dbReference type="SUPFAM" id="SSF54909">
    <property type="entry name" value="Dimeric alpha+beta barrel"/>
    <property type="match status" value="1"/>
</dbReference>
<evidence type="ECO:0000256" key="1">
    <source>
        <dbReference type="ARBA" id="ARBA00007689"/>
    </source>
</evidence>
<dbReference type="Pfam" id="PF03795">
    <property type="entry name" value="YCII"/>
    <property type="match status" value="1"/>
</dbReference>
<dbReference type="InterPro" id="IPR005545">
    <property type="entry name" value="YCII"/>
</dbReference>
<evidence type="ECO:0000259" key="2">
    <source>
        <dbReference type="Pfam" id="PF03795"/>
    </source>
</evidence>
<organism evidence="3 4">
    <name type="scientific">Caulobacter hibisci</name>
    <dbReference type="NCBI Taxonomy" id="2035993"/>
    <lineage>
        <taxon>Bacteria</taxon>
        <taxon>Pseudomonadati</taxon>
        <taxon>Pseudomonadota</taxon>
        <taxon>Alphaproteobacteria</taxon>
        <taxon>Caulobacterales</taxon>
        <taxon>Caulobacteraceae</taxon>
        <taxon>Caulobacter</taxon>
    </lineage>
</organism>
<name>A0ABS0T7D1_9CAUL</name>